<protein>
    <submittedName>
        <fullName evidence="1">Uncharacterized protein</fullName>
    </submittedName>
</protein>
<evidence type="ECO:0000313" key="2">
    <source>
        <dbReference type="Proteomes" id="UP000324222"/>
    </source>
</evidence>
<proteinExistence type="predicted"/>
<evidence type="ECO:0000313" key="1">
    <source>
        <dbReference type="EMBL" id="MPC67971.1"/>
    </source>
</evidence>
<sequence>MDFQEIKGRRLEGEQQTEVSSERYLTFDLCVVIGDRQERVERWEHERYNPNLASALVQMTHAGRRFKSKVYSQSEK</sequence>
<comment type="caution">
    <text evidence="1">The sequence shown here is derived from an EMBL/GenBank/DDBJ whole genome shotgun (WGS) entry which is preliminary data.</text>
</comment>
<accession>A0A5B7H5Q4</accession>
<reference evidence="1 2" key="1">
    <citation type="submission" date="2019-05" db="EMBL/GenBank/DDBJ databases">
        <title>Another draft genome of Portunus trituberculatus and its Hox gene families provides insights of decapod evolution.</title>
        <authorList>
            <person name="Jeong J.-H."/>
            <person name="Song I."/>
            <person name="Kim S."/>
            <person name="Choi T."/>
            <person name="Kim D."/>
            <person name="Ryu S."/>
            <person name="Kim W."/>
        </authorList>
    </citation>
    <scope>NUCLEOTIDE SEQUENCE [LARGE SCALE GENOMIC DNA]</scope>
    <source>
        <tissue evidence="1">Muscle</tissue>
    </source>
</reference>
<organism evidence="1 2">
    <name type="scientific">Portunus trituberculatus</name>
    <name type="common">Swimming crab</name>
    <name type="synonym">Neptunus trituberculatus</name>
    <dbReference type="NCBI Taxonomy" id="210409"/>
    <lineage>
        <taxon>Eukaryota</taxon>
        <taxon>Metazoa</taxon>
        <taxon>Ecdysozoa</taxon>
        <taxon>Arthropoda</taxon>
        <taxon>Crustacea</taxon>
        <taxon>Multicrustacea</taxon>
        <taxon>Malacostraca</taxon>
        <taxon>Eumalacostraca</taxon>
        <taxon>Eucarida</taxon>
        <taxon>Decapoda</taxon>
        <taxon>Pleocyemata</taxon>
        <taxon>Brachyura</taxon>
        <taxon>Eubrachyura</taxon>
        <taxon>Portunoidea</taxon>
        <taxon>Portunidae</taxon>
        <taxon>Portuninae</taxon>
        <taxon>Portunus</taxon>
    </lineage>
</organism>
<dbReference type="Proteomes" id="UP000324222">
    <property type="component" value="Unassembled WGS sequence"/>
</dbReference>
<keyword evidence="2" id="KW-1185">Reference proteome</keyword>
<dbReference type="AlphaFoldDB" id="A0A5B7H5Q4"/>
<dbReference type="EMBL" id="VSRR010027047">
    <property type="protein sequence ID" value="MPC67971.1"/>
    <property type="molecule type" value="Genomic_DNA"/>
</dbReference>
<name>A0A5B7H5Q4_PORTR</name>
<gene>
    <name evidence="1" type="ORF">E2C01_062160</name>
</gene>